<protein>
    <submittedName>
        <fullName evidence="16">Bone morphogenetic protein 5 isoform X2</fullName>
    </submittedName>
</protein>
<evidence type="ECO:0000256" key="3">
    <source>
        <dbReference type="ARBA" id="ARBA00022514"/>
    </source>
</evidence>
<dbReference type="OrthoDB" id="5987191at2759"/>
<feature type="signal peptide" evidence="13">
    <location>
        <begin position="1"/>
        <end position="30"/>
    </location>
</feature>
<dbReference type="GO" id="GO:0005615">
    <property type="term" value="C:extracellular space"/>
    <property type="evidence" value="ECO:0007669"/>
    <property type="project" value="UniProtKB-KW"/>
</dbReference>
<evidence type="ECO:0000256" key="2">
    <source>
        <dbReference type="ARBA" id="ARBA00006656"/>
    </source>
</evidence>
<dbReference type="Gene3D" id="2.10.90.10">
    <property type="entry name" value="Cystine-knot cytokines"/>
    <property type="match status" value="1"/>
</dbReference>
<dbReference type="PROSITE" id="PS51362">
    <property type="entry name" value="TGF_BETA_2"/>
    <property type="match status" value="1"/>
</dbReference>
<evidence type="ECO:0000256" key="12">
    <source>
        <dbReference type="SAM" id="MobiDB-lite"/>
    </source>
</evidence>
<dbReference type="PANTHER" id="PTHR11848">
    <property type="entry name" value="TGF-BETA FAMILY"/>
    <property type="match status" value="1"/>
</dbReference>
<dbReference type="InterPro" id="IPR001839">
    <property type="entry name" value="TGF-b_C"/>
</dbReference>
<accession>A0A6I9N7V8</accession>
<keyword evidence="8" id="KW-1015">Disulfide bond</keyword>
<dbReference type="GO" id="GO:0051216">
    <property type="term" value="P:cartilage development"/>
    <property type="evidence" value="ECO:0007669"/>
    <property type="project" value="UniProtKB-KW"/>
</dbReference>
<dbReference type="Gene3D" id="2.60.120.970">
    <property type="match status" value="1"/>
</dbReference>
<dbReference type="InterPro" id="IPR001111">
    <property type="entry name" value="TGF-b_propeptide"/>
</dbReference>
<keyword evidence="15" id="KW-1185">Reference proteome</keyword>
<evidence type="ECO:0000256" key="5">
    <source>
        <dbReference type="ARBA" id="ARBA00022729"/>
    </source>
</evidence>
<dbReference type="InterPro" id="IPR015615">
    <property type="entry name" value="TGF-beta-rel"/>
</dbReference>
<dbReference type="InterPro" id="IPR029034">
    <property type="entry name" value="Cystine-knot_cytokine"/>
</dbReference>
<dbReference type="GeneID" id="104947216"/>
<dbReference type="Proteomes" id="UP000504611">
    <property type="component" value="Unplaced"/>
</dbReference>
<evidence type="ECO:0000256" key="11">
    <source>
        <dbReference type="RuleBase" id="RU000354"/>
    </source>
</evidence>
<feature type="chain" id="PRO_5026991244" evidence="13">
    <location>
        <begin position="31"/>
        <end position="392"/>
    </location>
</feature>
<dbReference type="Pfam" id="PF00019">
    <property type="entry name" value="TGF_beta"/>
    <property type="match status" value="1"/>
</dbReference>
<keyword evidence="7 11" id="KW-0339">Growth factor</keyword>
<dbReference type="FunFam" id="2.10.90.10:FF:000003">
    <property type="entry name" value="Bone morphogenetic protein 5"/>
    <property type="match status" value="1"/>
</dbReference>
<keyword evidence="6" id="KW-0892">Osteogenesis</keyword>
<dbReference type="RefSeq" id="XP_010771493.1">
    <property type="nucleotide sequence ID" value="XM_010773191.1"/>
</dbReference>
<proteinExistence type="inferred from homology"/>
<comment type="similarity">
    <text evidence="2 11">Belongs to the TGF-beta family.</text>
</comment>
<keyword evidence="5 13" id="KW-0732">Signal</keyword>
<comment type="subcellular location">
    <subcellularLocation>
        <location evidence="1">Secreted</location>
    </subcellularLocation>
</comment>
<evidence type="ECO:0000256" key="6">
    <source>
        <dbReference type="ARBA" id="ARBA00022855"/>
    </source>
</evidence>
<keyword evidence="10" id="KW-0891">Chondrogenesis</keyword>
<dbReference type="PANTHER" id="PTHR11848:SF139">
    <property type="entry name" value="BONE MORPHOGENETIC PROTEIN 5"/>
    <property type="match status" value="1"/>
</dbReference>
<evidence type="ECO:0000256" key="9">
    <source>
        <dbReference type="ARBA" id="ARBA00023180"/>
    </source>
</evidence>
<dbReference type="GO" id="GO:0008083">
    <property type="term" value="F:growth factor activity"/>
    <property type="evidence" value="ECO:0007669"/>
    <property type="project" value="UniProtKB-KW"/>
</dbReference>
<evidence type="ECO:0000256" key="1">
    <source>
        <dbReference type="ARBA" id="ARBA00004613"/>
    </source>
</evidence>
<organism evidence="15 16">
    <name type="scientific">Notothenia coriiceps</name>
    <name type="common">black rockcod</name>
    <dbReference type="NCBI Taxonomy" id="8208"/>
    <lineage>
        <taxon>Eukaryota</taxon>
        <taxon>Metazoa</taxon>
        <taxon>Chordata</taxon>
        <taxon>Craniata</taxon>
        <taxon>Vertebrata</taxon>
        <taxon>Euteleostomi</taxon>
        <taxon>Actinopterygii</taxon>
        <taxon>Neopterygii</taxon>
        <taxon>Teleostei</taxon>
        <taxon>Neoteleostei</taxon>
        <taxon>Acanthomorphata</taxon>
        <taxon>Eupercaria</taxon>
        <taxon>Perciformes</taxon>
        <taxon>Notothenioidei</taxon>
        <taxon>Nototheniidae</taxon>
        <taxon>Notothenia</taxon>
    </lineage>
</organism>
<dbReference type="SMART" id="SM00204">
    <property type="entry name" value="TGFB"/>
    <property type="match status" value="1"/>
</dbReference>
<keyword evidence="9" id="KW-0325">Glycoprotein</keyword>
<evidence type="ECO:0000313" key="15">
    <source>
        <dbReference type="Proteomes" id="UP000504611"/>
    </source>
</evidence>
<feature type="compositionally biased region" description="Basic residues" evidence="12">
    <location>
        <begin position="256"/>
        <end position="265"/>
    </location>
</feature>
<evidence type="ECO:0000259" key="14">
    <source>
        <dbReference type="PROSITE" id="PS51362"/>
    </source>
</evidence>
<evidence type="ECO:0000256" key="13">
    <source>
        <dbReference type="SAM" id="SignalP"/>
    </source>
</evidence>
<keyword evidence="3" id="KW-0202">Cytokine</keyword>
<name>A0A6I9N7V8_9TELE</name>
<dbReference type="InterPro" id="IPR017948">
    <property type="entry name" value="TGFb_CS"/>
</dbReference>
<evidence type="ECO:0000256" key="10">
    <source>
        <dbReference type="ARBA" id="ARBA00023188"/>
    </source>
</evidence>
<feature type="compositionally biased region" description="Polar residues" evidence="12">
    <location>
        <begin position="266"/>
        <end position="287"/>
    </location>
</feature>
<evidence type="ECO:0000256" key="7">
    <source>
        <dbReference type="ARBA" id="ARBA00023030"/>
    </source>
</evidence>
<gene>
    <name evidence="16" type="primary">bmp5</name>
</gene>
<evidence type="ECO:0000256" key="8">
    <source>
        <dbReference type="ARBA" id="ARBA00023157"/>
    </source>
</evidence>
<keyword evidence="4" id="KW-0964">Secreted</keyword>
<evidence type="ECO:0000256" key="4">
    <source>
        <dbReference type="ARBA" id="ARBA00022525"/>
    </source>
</evidence>
<dbReference type="SUPFAM" id="SSF57501">
    <property type="entry name" value="Cystine-knot cytokines"/>
    <property type="match status" value="1"/>
</dbReference>
<sequence length="392" mass="44339">MTALTPLNRAVLGLAWSCLSFLYCAQCGLSDNHVHSSFIYRRLRNHERREIQREILSILGLPHRPRPFSPGKQASSAPLFMLDLYNAMAVEEEEGVLQGAVEKDKDFSHQRRHYKEFRFDLTQIPDGEAVTAAEFRIYKDRSHSRYDNGTLKVTIYQVIKEYPNKDAETFLLDSKRVQASDGGWLVFDITATSNHWLMNPQQNLGLQLCVETIDGRSINMKSGGIIGRNGPQSKQPFLVAFFKASGVLLRSVRAAGGKKKNHNRNKSTTQQESSRAPKTGDFNTSEQKQACKKHELYVSFRDLGWQDWIIAPEGYAAFYCDGECSFPLNAHMNATNHAIVQTLVHLMFPDNVPKPCCAPTKLNAISVLYFDDSSNVILKKYRNMVVRSCGCH</sequence>
<dbReference type="AlphaFoldDB" id="A0A6I9N7V8"/>
<dbReference type="GO" id="GO:0005125">
    <property type="term" value="F:cytokine activity"/>
    <property type="evidence" value="ECO:0007669"/>
    <property type="project" value="UniProtKB-KW"/>
</dbReference>
<dbReference type="PROSITE" id="PS00250">
    <property type="entry name" value="TGF_BETA_1"/>
    <property type="match status" value="1"/>
</dbReference>
<evidence type="ECO:0000313" key="16">
    <source>
        <dbReference type="RefSeq" id="XP_010771493.1"/>
    </source>
</evidence>
<dbReference type="CTD" id="653"/>
<dbReference type="Pfam" id="PF00688">
    <property type="entry name" value="TGFb_propeptide"/>
    <property type="match status" value="1"/>
</dbReference>
<feature type="domain" description="TGF-beta family profile" evidence="14">
    <location>
        <begin position="272"/>
        <end position="392"/>
    </location>
</feature>
<dbReference type="CDD" id="cd19395">
    <property type="entry name" value="TGF_beta_BMP5"/>
    <property type="match status" value="1"/>
</dbReference>
<feature type="region of interest" description="Disordered" evidence="12">
    <location>
        <begin position="255"/>
        <end position="287"/>
    </location>
</feature>
<dbReference type="GO" id="GO:0001503">
    <property type="term" value="P:ossification"/>
    <property type="evidence" value="ECO:0007669"/>
    <property type="project" value="UniProtKB-KW"/>
</dbReference>
<reference evidence="16" key="1">
    <citation type="submission" date="2025-08" db="UniProtKB">
        <authorList>
            <consortium name="RefSeq"/>
        </authorList>
    </citation>
    <scope>IDENTIFICATION</scope>
    <source>
        <tissue evidence="16">Muscle</tissue>
    </source>
</reference>